<evidence type="ECO:0000313" key="2">
    <source>
        <dbReference type="EMBL" id="KAA1082177.1"/>
    </source>
</evidence>
<dbReference type="AlphaFoldDB" id="A0A5B0MZ72"/>
<evidence type="ECO:0000256" key="1">
    <source>
        <dbReference type="SAM" id="MobiDB-lite"/>
    </source>
</evidence>
<comment type="caution">
    <text evidence="2">The sequence shown here is derived from an EMBL/GenBank/DDBJ whole genome shotgun (WGS) entry which is preliminary data.</text>
</comment>
<evidence type="ECO:0000313" key="3">
    <source>
        <dbReference type="Proteomes" id="UP000325313"/>
    </source>
</evidence>
<dbReference type="EMBL" id="VDEP01000439">
    <property type="protein sequence ID" value="KAA1082177.1"/>
    <property type="molecule type" value="Genomic_DNA"/>
</dbReference>
<feature type="region of interest" description="Disordered" evidence="1">
    <location>
        <begin position="139"/>
        <end position="194"/>
    </location>
</feature>
<feature type="region of interest" description="Disordered" evidence="1">
    <location>
        <begin position="66"/>
        <end position="88"/>
    </location>
</feature>
<accession>A0A5B0MZ72</accession>
<dbReference type="Proteomes" id="UP000325313">
    <property type="component" value="Unassembled WGS sequence"/>
</dbReference>
<organism evidence="2 3">
    <name type="scientific">Puccinia graminis f. sp. tritici</name>
    <dbReference type="NCBI Taxonomy" id="56615"/>
    <lineage>
        <taxon>Eukaryota</taxon>
        <taxon>Fungi</taxon>
        <taxon>Dikarya</taxon>
        <taxon>Basidiomycota</taxon>
        <taxon>Pucciniomycotina</taxon>
        <taxon>Pucciniomycetes</taxon>
        <taxon>Pucciniales</taxon>
        <taxon>Pucciniaceae</taxon>
        <taxon>Puccinia</taxon>
    </lineage>
</organism>
<protein>
    <submittedName>
        <fullName evidence="2">Uncharacterized protein</fullName>
    </submittedName>
</protein>
<name>A0A5B0MZ72_PUCGR</name>
<gene>
    <name evidence="2" type="ORF">PGTUg99_025367</name>
</gene>
<proteinExistence type="predicted"/>
<reference evidence="2 3" key="1">
    <citation type="submission" date="2019-05" db="EMBL/GenBank/DDBJ databases">
        <title>Emergence of the Ug99 lineage of the wheat stem rust pathogen through somatic hybridization.</title>
        <authorList>
            <person name="Li F."/>
            <person name="Upadhyaya N.M."/>
            <person name="Sperschneider J."/>
            <person name="Matny O."/>
            <person name="Nguyen-Phuc H."/>
            <person name="Mago R."/>
            <person name="Raley C."/>
            <person name="Miller M.E."/>
            <person name="Silverstein K.A.T."/>
            <person name="Henningsen E."/>
            <person name="Hirsch C.D."/>
            <person name="Visser B."/>
            <person name="Pretorius Z.A."/>
            <person name="Steffenson B.J."/>
            <person name="Schwessinger B."/>
            <person name="Dodds P.N."/>
            <person name="Figueroa M."/>
        </authorList>
    </citation>
    <scope>NUCLEOTIDE SEQUENCE [LARGE SCALE GENOMIC DNA]</scope>
    <source>
        <strain evidence="2 3">Ug99</strain>
    </source>
</reference>
<feature type="compositionally biased region" description="Acidic residues" evidence="1">
    <location>
        <begin position="174"/>
        <end position="185"/>
    </location>
</feature>
<sequence>MYLVNWKDLPADEVHVPRRLEGFPSSRQGTCTSPAGRISFRPTRYMYLADWKGFLPVDEVRVPRRQEGFPSGQRGTCTSPAGRKPFQPAISSFRPRVSLGIPGYPPGFHGKGASAPESAPASGYPLALAGIRQRIADIRSGLSPPISTTNTNRGHRGRTEEGLNADPNGHGDDLVDPDLDEEMDEGNPGPDHESLPDDEAIYNYEAWPPLPSASPNERPIQELNALLQLDEAHTDLLHRLLQVALLSRFSGRLARPPAVVEPAMVMPHRFSSTIKTLIRGRIRELLTRDNLEAYSRTQTVAGLPIHHTPLVSLTAYLEALPAEIKQEHLPEGWPLNHLASQGVLAMMRTLLKHERGALRNLLLTNIKEFNRRLIDGPVPSLMQLVMIIDRAMGGRDEMRMREAIRQAYNATTIIHLGYLRLEVVQHYLNPDPTSSLTQWDIIDRKLEHVRRQSDIYKNVLVILDLHPFKTLGITGSI</sequence>